<dbReference type="InterPro" id="IPR007393">
    <property type="entry name" value="YlxR_dom"/>
</dbReference>
<protein>
    <submittedName>
        <fullName evidence="2">YlxR family protein</fullName>
    </submittedName>
</protein>
<proteinExistence type="predicted"/>
<dbReference type="Gene3D" id="3.30.1230.10">
    <property type="entry name" value="YlxR-like"/>
    <property type="match status" value="1"/>
</dbReference>
<dbReference type="InterPro" id="IPR037465">
    <property type="entry name" value="YlxR"/>
</dbReference>
<name>A0A9X1TZ06_9CORY</name>
<sequence length="100" mass="11182">MARATTHMPCRTCIATRQKKSVDQLLRVVQDPTRPGHLLPDPRRRLPGRGAWITPTPQACAQAEKKRAWGRALRVSGRVDASAITAFIDEATSEQRKTEH</sequence>
<comment type="caution">
    <text evidence="2">The sequence shown here is derived from an EMBL/GenBank/DDBJ whole genome shotgun (WGS) entry which is preliminary data.</text>
</comment>
<evidence type="ECO:0000313" key="3">
    <source>
        <dbReference type="Proteomes" id="UP001139336"/>
    </source>
</evidence>
<dbReference type="Proteomes" id="UP001139336">
    <property type="component" value="Unassembled WGS sequence"/>
</dbReference>
<dbReference type="PANTHER" id="PTHR34215:SF1">
    <property type="entry name" value="YLXR DOMAIN-CONTAINING PROTEIN"/>
    <property type="match status" value="1"/>
</dbReference>
<evidence type="ECO:0000259" key="1">
    <source>
        <dbReference type="Pfam" id="PF04296"/>
    </source>
</evidence>
<feature type="domain" description="YlxR" evidence="1">
    <location>
        <begin position="11"/>
        <end position="76"/>
    </location>
</feature>
<organism evidence="2 3">
    <name type="scientific">Corynebacterium uropygiale</name>
    <dbReference type="NCBI Taxonomy" id="1775911"/>
    <lineage>
        <taxon>Bacteria</taxon>
        <taxon>Bacillati</taxon>
        <taxon>Actinomycetota</taxon>
        <taxon>Actinomycetes</taxon>
        <taxon>Mycobacteriales</taxon>
        <taxon>Corynebacteriaceae</taxon>
        <taxon>Corynebacterium</taxon>
    </lineage>
</organism>
<dbReference type="InterPro" id="IPR035931">
    <property type="entry name" value="YlxR-like_sf"/>
</dbReference>
<dbReference type="Pfam" id="PF04296">
    <property type="entry name" value="YlxR"/>
    <property type="match status" value="1"/>
</dbReference>
<dbReference type="EMBL" id="JAKGSI010000002">
    <property type="protein sequence ID" value="MCF4006411.1"/>
    <property type="molecule type" value="Genomic_DNA"/>
</dbReference>
<dbReference type="PANTHER" id="PTHR34215">
    <property type="entry name" value="BLL0784 PROTEIN"/>
    <property type="match status" value="1"/>
</dbReference>
<accession>A0A9X1TZ06</accession>
<keyword evidence="3" id="KW-1185">Reference proteome</keyword>
<evidence type="ECO:0000313" key="2">
    <source>
        <dbReference type="EMBL" id="MCF4006411.1"/>
    </source>
</evidence>
<gene>
    <name evidence="2" type="ORF">L1O03_04340</name>
</gene>
<dbReference type="AlphaFoldDB" id="A0A9X1TZ06"/>
<reference evidence="2" key="1">
    <citation type="submission" date="2022-01" db="EMBL/GenBank/DDBJ databases">
        <title>Corynebacterium sp. nov isolated from isolated from the feces of the greater white-fronted geese (Anser albifrons) at Poyang Lake, PR China.</title>
        <authorList>
            <person name="Liu Q."/>
        </authorList>
    </citation>
    <scope>NUCLEOTIDE SEQUENCE</scope>
    <source>
        <strain evidence="2">JCM 32435</strain>
    </source>
</reference>
<dbReference type="SUPFAM" id="SSF64376">
    <property type="entry name" value="YlxR-like"/>
    <property type="match status" value="1"/>
</dbReference>